<dbReference type="InterPro" id="IPR045865">
    <property type="entry name" value="ACT-like_dom_sf"/>
</dbReference>
<dbReference type="PROSITE" id="PS50893">
    <property type="entry name" value="ABC_TRANSPORTER_2"/>
    <property type="match status" value="1"/>
</dbReference>
<evidence type="ECO:0000256" key="6">
    <source>
        <dbReference type="ARBA" id="ARBA00022967"/>
    </source>
</evidence>
<keyword evidence="3" id="KW-1003">Cell membrane</keyword>
<dbReference type="InterPro" id="IPR003439">
    <property type="entry name" value="ABC_transporter-like_ATP-bd"/>
</dbReference>
<proteinExistence type="inferred from homology"/>
<evidence type="ECO:0000256" key="3">
    <source>
        <dbReference type="ARBA" id="ARBA00022475"/>
    </source>
</evidence>
<dbReference type="Pfam" id="PF09383">
    <property type="entry name" value="NIL"/>
    <property type="match status" value="1"/>
</dbReference>
<keyword evidence="4" id="KW-0547">Nucleotide-binding</keyword>
<evidence type="ECO:0000256" key="4">
    <source>
        <dbReference type="ARBA" id="ARBA00022741"/>
    </source>
</evidence>
<dbReference type="GO" id="GO:0016887">
    <property type="term" value="F:ATP hydrolysis activity"/>
    <property type="evidence" value="ECO:0007669"/>
    <property type="project" value="InterPro"/>
</dbReference>
<keyword evidence="8" id="KW-0472">Membrane</keyword>
<keyword evidence="5 10" id="KW-0067">ATP-binding</keyword>
<dbReference type="SMART" id="SM00382">
    <property type="entry name" value="AAA"/>
    <property type="match status" value="1"/>
</dbReference>
<evidence type="ECO:0000256" key="2">
    <source>
        <dbReference type="ARBA" id="ARBA00022448"/>
    </source>
</evidence>
<dbReference type="InterPro" id="IPR027417">
    <property type="entry name" value="P-loop_NTPase"/>
</dbReference>
<dbReference type="GO" id="GO:0005524">
    <property type="term" value="F:ATP binding"/>
    <property type="evidence" value="ECO:0007669"/>
    <property type="project" value="UniProtKB-KW"/>
</dbReference>
<evidence type="ECO:0000313" key="10">
    <source>
        <dbReference type="EMBL" id="VFR92377.1"/>
    </source>
</evidence>
<organism evidence="10">
    <name type="scientific">plant metagenome</name>
    <dbReference type="NCBI Taxonomy" id="1297885"/>
    <lineage>
        <taxon>unclassified sequences</taxon>
        <taxon>metagenomes</taxon>
        <taxon>organismal metagenomes</taxon>
    </lineage>
</organism>
<dbReference type="SUPFAM" id="SSF52540">
    <property type="entry name" value="P-loop containing nucleoside triphosphate hydrolases"/>
    <property type="match status" value="1"/>
</dbReference>
<dbReference type="PANTHER" id="PTHR43166">
    <property type="entry name" value="AMINO ACID IMPORT ATP-BINDING PROTEIN"/>
    <property type="match status" value="1"/>
</dbReference>
<dbReference type="InterPro" id="IPR017871">
    <property type="entry name" value="ABC_transporter-like_CS"/>
</dbReference>
<dbReference type="GO" id="GO:0005886">
    <property type="term" value="C:plasma membrane"/>
    <property type="evidence" value="ECO:0007669"/>
    <property type="project" value="UniProtKB-ARBA"/>
</dbReference>
<dbReference type="Gene3D" id="3.40.50.300">
    <property type="entry name" value="P-loop containing nucleotide triphosphate hydrolases"/>
    <property type="match status" value="1"/>
</dbReference>
<dbReference type="SUPFAM" id="SSF55021">
    <property type="entry name" value="ACT-like"/>
    <property type="match status" value="1"/>
</dbReference>
<dbReference type="AlphaFoldDB" id="A0A484UZ93"/>
<dbReference type="CDD" id="cd03258">
    <property type="entry name" value="ABC_MetN_methionine_transporter"/>
    <property type="match status" value="1"/>
</dbReference>
<keyword evidence="7" id="KW-0029">Amino-acid transport</keyword>
<reference evidence="10" key="1">
    <citation type="submission" date="2019-03" db="EMBL/GenBank/DDBJ databases">
        <authorList>
            <person name="Danneels B."/>
        </authorList>
    </citation>
    <scope>NUCLEOTIDE SEQUENCE</scope>
</reference>
<name>A0A484UZ93_9ZZZZ</name>
<evidence type="ECO:0000256" key="5">
    <source>
        <dbReference type="ARBA" id="ARBA00022840"/>
    </source>
</evidence>
<dbReference type="InterPro" id="IPR041701">
    <property type="entry name" value="MetN_ABC"/>
</dbReference>
<evidence type="ECO:0000256" key="8">
    <source>
        <dbReference type="ARBA" id="ARBA00023136"/>
    </source>
</evidence>
<keyword evidence="6" id="KW-1278">Translocase</keyword>
<evidence type="ECO:0000259" key="9">
    <source>
        <dbReference type="PROSITE" id="PS50893"/>
    </source>
</evidence>
<dbReference type="PANTHER" id="PTHR43166:SF30">
    <property type="entry name" value="METHIONINE IMPORT ATP-BINDING PROTEIN METN"/>
    <property type="match status" value="1"/>
</dbReference>
<dbReference type="PROSITE" id="PS00211">
    <property type="entry name" value="ABC_TRANSPORTER_1"/>
    <property type="match status" value="1"/>
</dbReference>
<evidence type="ECO:0000256" key="7">
    <source>
        <dbReference type="ARBA" id="ARBA00022970"/>
    </source>
</evidence>
<evidence type="ECO:0000256" key="1">
    <source>
        <dbReference type="ARBA" id="ARBA00005417"/>
    </source>
</evidence>
<comment type="similarity">
    <text evidence="1">Belongs to the ABC transporter superfamily.</text>
</comment>
<dbReference type="SMART" id="SM00930">
    <property type="entry name" value="NIL"/>
    <property type="match status" value="1"/>
</dbReference>
<accession>A0A484UZ93</accession>
<dbReference type="Gene3D" id="3.30.70.260">
    <property type="match status" value="1"/>
</dbReference>
<dbReference type="InterPro" id="IPR018449">
    <property type="entry name" value="NIL_domain"/>
</dbReference>
<dbReference type="GO" id="GO:0006865">
    <property type="term" value="P:amino acid transport"/>
    <property type="evidence" value="ECO:0007669"/>
    <property type="project" value="UniProtKB-KW"/>
</dbReference>
<feature type="domain" description="ABC transporter" evidence="9">
    <location>
        <begin position="26"/>
        <end position="265"/>
    </location>
</feature>
<dbReference type="InterPro" id="IPR003593">
    <property type="entry name" value="AAA+_ATPase"/>
</dbReference>
<dbReference type="Pfam" id="PF00005">
    <property type="entry name" value="ABC_tran"/>
    <property type="match status" value="1"/>
</dbReference>
<gene>
    <name evidence="10" type="ORF">RAN3_0925</name>
</gene>
<dbReference type="FunFam" id="3.40.50.300:FF:000056">
    <property type="entry name" value="Cell division ATP-binding protein FtsE"/>
    <property type="match status" value="1"/>
</dbReference>
<dbReference type="InterPro" id="IPR050086">
    <property type="entry name" value="MetN_ABC_transporter-like"/>
</dbReference>
<protein>
    <submittedName>
        <fullName evidence="10">Methionine ABC transporter ATP-binding protein</fullName>
    </submittedName>
</protein>
<dbReference type="EMBL" id="CAADIO010000028">
    <property type="protein sequence ID" value="VFR92377.1"/>
    <property type="molecule type" value="Genomic_DNA"/>
</dbReference>
<sequence length="385" mass="41561">MTFGYLKEKNTSFLRIPRRDRIAPMISLRSLHKTYATPHGRYEALRGIDLQIERGEVFGIIGPSGAGKSTLVKCINLLEQPDEGDIVIGGQTLTGLDEASVRAQRRRIGMVFQHFNLLNRRTVHGNVALPLEIAGVPRQEIGPRVERLLDLVGLSHLRDRYPSQISGGQKQRVGIARALANDPDVLLSDEATSALDPETTRTILALLRDINRKTGVTVVLITHQMEVVRQICDRVAVLDKGAIVEQGRTLDVFAAPKHEVTRAMVSAVTASDLTEETLAALRTRIEAAAAAQPGVAARVWRLSLAGGDSGALLSDLSTAHGISVSLVQARVEDIQGIAVGTLFVLVQGTPATIEAARDAAQARHVTLEEVLHEPATGRPAHHLAA</sequence>
<keyword evidence="2" id="KW-0813">Transport</keyword>